<evidence type="ECO:0000313" key="1">
    <source>
        <dbReference type="EMBL" id="MEI9412138.1"/>
    </source>
</evidence>
<dbReference type="Proteomes" id="UP001387293">
    <property type="component" value="Unassembled WGS sequence"/>
</dbReference>
<proteinExistence type="predicted"/>
<evidence type="ECO:0000313" key="2">
    <source>
        <dbReference type="Proteomes" id="UP001387293"/>
    </source>
</evidence>
<gene>
    <name evidence="1" type="ORF">O7A60_25750</name>
</gene>
<accession>A0ABU8L2D7</accession>
<dbReference type="InterPro" id="IPR015001">
    <property type="entry name" value="DUF1850"/>
</dbReference>
<name>A0ABU8L2D7_9HYPH</name>
<reference evidence="1 2" key="1">
    <citation type="submission" date="2022-12" db="EMBL/GenBank/DDBJ databases">
        <authorList>
            <person name="Muema E."/>
        </authorList>
    </citation>
    <scope>NUCLEOTIDE SEQUENCE [LARGE SCALE GENOMIC DNA]</scope>
    <source>
        <strain evidence="2">1326</strain>
    </source>
</reference>
<sequence length="127" mass="13532">MSLCILAAGKTVTLGIAAFTLAWTHSVERTRWEEDWKVTPSGLQVIEARIKGSGAGMEPPEGAILKNGWWLYAPKMGAQRRILLAASGATGDGWTLCTVQGCLELGKTGGDTISLEPCEPTGFSQPR</sequence>
<comment type="caution">
    <text evidence="1">The sequence shown here is derived from an EMBL/GenBank/DDBJ whole genome shotgun (WGS) entry which is preliminary data.</text>
</comment>
<organism evidence="1 2">
    <name type="scientific">Mesorhizobium salmacidum</name>
    <dbReference type="NCBI Taxonomy" id="3015171"/>
    <lineage>
        <taxon>Bacteria</taxon>
        <taxon>Pseudomonadati</taxon>
        <taxon>Pseudomonadota</taxon>
        <taxon>Alphaproteobacteria</taxon>
        <taxon>Hyphomicrobiales</taxon>
        <taxon>Phyllobacteriaceae</taxon>
        <taxon>Mesorhizobium</taxon>
    </lineage>
</organism>
<dbReference type="EMBL" id="JAPYKS010000023">
    <property type="protein sequence ID" value="MEI9412138.1"/>
    <property type="molecule type" value="Genomic_DNA"/>
</dbReference>
<keyword evidence="2" id="KW-1185">Reference proteome</keyword>
<dbReference type="Pfam" id="PF08905">
    <property type="entry name" value="DUF1850"/>
    <property type="match status" value="1"/>
</dbReference>
<dbReference type="RefSeq" id="WP_337108571.1">
    <property type="nucleotide sequence ID" value="NZ_JAPYKS010000023.1"/>
</dbReference>
<protein>
    <submittedName>
        <fullName evidence="1">DUF1850 domain-containing protein</fullName>
    </submittedName>
</protein>